<dbReference type="InterPro" id="IPR000073">
    <property type="entry name" value="AB_hydrolase_1"/>
</dbReference>
<dbReference type="Proteomes" id="UP000324800">
    <property type="component" value="Unassembled WGS sequence"/>
</dbReference>
<dbReference type="OrthoDB" id="19657at2759"/>
<dbReference type="AlphaFoldDB" id="A0A5J4TXD8"/>
<dbReference type="PANTHER" id="PTHR43433:SF5">
    <property type="entry name" value="AB HYDROLASE-1 DOMAIN-CONTAINING PROTEIN"/>
    <property type="match status" value="1"/>
</dbReference>
<dbReference type="EMBL" id="SNRW01023480">
    <property type="protein sequence ID" value="KAA6362974.1"/>
    <property type="molecule type" value="Genomic_DNA"/>
</dbReference>
<reference evidence="2 3" key="1">
    <citation type="submission" date="2019-03" db="EMBL/GenBank/DDBJ databases">
        <title>Single cell metagenomics reveals metabolic interactions within the superorganism composed of flagellate Streblomastix strix and complex community of Bacteroidetes bacteria on its surface.</title>
        <authorList>
            <person name="Treitli S.C."/>
            <person name="Kolisko M."/>
            <person name="Husnik F."/>
            <person name="Keeling P."/>
            <person name="Hampl V."/>
        </authorList>
    </citation>
    <scope>NUCLEOTIDE SEQUENCE [LARGE SCALE GENOMIC DNA]</scope>
    <source>
        <strain evidence="2">ST1C</strain>
    </source>
</reference>
<evidence type="ECO:0000313" key="2">
    <source>
        <dbReference type="EMBL" id="KAA6362974.1"/>
    </source>
</evidence>
<accession>A0A5J4TXD8</accession>
<gene>
    <name evidence="2" type="ORF">EZS28_041499</name>
</gene>
<evidence type="ECO:0000313" key="3">
    <source>
        <dbReference type="Proteomes" id="UP000324800"/>
    </source>
</evidence>
<dbReference type="InterPro" id="IPR050471">
    <property type="entry name" value="AB_hydrolase"/>
</dbReference>
<dbReference type="SUPFAM" id="SSF53474">
    <property type="entry name" value="alpha/beta-Hydrolases"/>
    <property type="match status" value="1"/>
</dbReference>
<dbReference type="InterPro" id="IPR029058">
    <property type="entry name" value="AB_hydrolase_fold"/>
</dbReference>
<name>A0A5J4TXD8_9EUKA</name>
<protein>
    <recommendedName>
        <fullName evidence="1">AB hydrolase-1 domain-containing protein</fullName>
    </recommendedName>
</protein>
<evidence type="ECO:0000259" key="1">
    <source>
        <dbReference type="Pfam" id="PF00561"/>
    </source>
</evidence>
<proteinExistence type="predicted"/>
<organism evidence="2 3">
    <name type="scientific">Streblomastix strix</name>
    <dbReference type="NCBI Taxonomy" id="222440"/>
    <lineage>
        <taxon>Eukaryota</taxon>
        <taxon>Metamonada</taxon>
        <taxon>Preaxostyla</taxon>
        <taxon>Oxymonadida</taxon>
        <taxon>Streblomastigidae</taxon>
        <taxon>Streblomastix</taxon>
    </lineage>
</organism>
<feature type="domain" description="AB hydrolase-1" evidence="1">
    <location>
        <begin position="62"/>
        <end position="173"/>
    </location>
</feature>
<dbReference type="Pfam" id="PF00561">
    <property type="entry name" value="Abhydrolase_1"/>
    <property type="match status" value="1"/>
</dbReference>
<dbReference type="PANTHER" id="PTHR43433">
    <property type="entry name" value="HYDROLASE, ALPHA/BETA FOLD FAMILY PROTEIN"/>
    <property type="match status" value="1"/>
</dbReference>
<comment type="caution">
    <text evidence="2">The sequence shown here is derived from an EMBL/GenBank/DDBJ whole genome shotgun (WGS) entry which is preliminary data.</text>
</comment>
<sequence>MITELIQFPEFLNRLDQKIGPEGILAQKQKNSILQNGMFESPDEKDQFSLYYEVYGRGDKKILMICGFSGSMDEFRRFLLPMIEHPEYQVCMYNNRGIPPSQAKKFKGQTTAILAHDAHLLVKHLGWQKVNIASASMGSMIALEFASQFPDQTESMIIMCGTAGPYTPSFQTFNEKHHEYNDMTGLEFVTQSTENNPYPCIKEPILILIQQFRAILKHEV</sequence>
<dbReference type="Gene3D" id="3.40.50.1820">
    <property type="entry name" value="alpha/beta hydrolase"/>
    <property type="match status" value="1"/>
</dbReference>